<keyword evidence="2" id="KW-0413">Isomerase</keyword>
<gene>
    <name evidence="2" type="ORF">NIES1031_13000</name>
</gene>
<reference evidence="2 3" key="1">
    <citation type="submission" date="2016-11" db="EMBL/GenBank/DDBJ databases">
        <title>Draft Genome Sequences of Nine Cyanobacterial Strains from Diverse Habitats.</title>
        <authorList>
            <person name="Zhu T."/>
            <person name="Hou S."/>
            <person name="Lu X."/>
            <person name="Hess W.R."/>
        </authorList>
    </citation>
    <scope>NUCLEOTIDE SEQUENCE [LARGE SCALE GENOMIC DNA]</scope>
    <source>
        <strain evidence="2 3">5.2 s.c.1</strain>
    </source>
</reference>
<dbReference type="InterPro" id="IPR036188">
    <property type="entry name" value="FAD/NAD-bd_sf"/>
</dbReference>
<proteinExistence type="predicted"/>
<sequence>MFSHANADTDVIIIGSGIGGLSCAALLARYGFAVTVCESHSIPGGAAHAFERQGFKFDSGPSLYSGLSYSPSPNPLRQVLDVIAEELPCTNYDTWGCCLPEGDFDTTVGAEQFCEVLARLRGNQAVAEWRELQRVMEPLSEAAIALPPAALRFDLGAVLTVGQFLPAIAPHATNIFKLTGPFSRIIDDVIRDPFIRNWLDLLSFLLSGLPADSTSAAEMAFMFADWYRPGVKLDYPIGGSGALVAALVRGFERYGGKLQLNAHVEQILVENNQAVGVRLRGGKQLRSRRAVVSNASIWDTLKLLPLETLPKFRKQRQATPECDSFMHLHLGIDATNIRSDLACHYIVVNDWELGVTAPQNVVLISIPSLLDPSLAPAGKHAIHVYTPGNEPYAIWEGMDRRTQAYTQQKQIRAEVMWQALERIIPDIRSRCEVTLVGTPLTHERYLRRHRGSYGPAISAKEGFFPGSTTSLPGLLCCGDSTFPGIGLPAVAASGAIAANTLAPVTKHLEFLRDIRVSKA</sequence>
<organism evidence="2 3">
    <name type="scientific">Chroogloeocystis siderophila 5.2 s.c.1</name>
    <dbReference type="NCBI Taxonomy" id="247279"/>
    <lineage>
        <taxon>Bacteria</taxon>
        <taxon>Bacillati</taxon>
        <taxon>Cyanobacteriota</taxon>
        <taxon>Cyanophyceae</taxon>
        <taxon>Oscillatoriophycideae</taxon>
        <taxon>Chroococcales</taxon>
        <taxon>Chroococcaceae</taxon>
        <taxon>Chroogloeocystis</taxon>
    </lineage>
</organism>
<dbReference type="Pfam" id="PF01593">
    <property type="entry name" value="Amino_oxidase"/>
    <property type="match status" value="1"/>
</dbReference>
<keyword evidence="3" id="KW-1185">Reference proteome</keyword>
<dbReference type="EMBL" id="MRCC01000009">
    <property type="protein sequence ID" value="OKH25892.1"/>
    <property type="molecule type" value="Genomic_DNA"/>
</dbReference>
<evidence type="ECO:0000313" key="3">
    <source>
        <dbReference type="Proteomes" id="UP000185984"/>
    </source>
</evidence>
<dbReference type="Gene3D" id="3.50.50.60">
    <property type="entry name" value="FAD/NAD(P)-binding domain"/>
    <property type="match status" value="2"/>
</dbReference>
<dbReference type="PANTHER" id="PTHR46313:SF1">
    <property type="entry name" value="FAD_NAD(P)-BINDING OXIDOREDUCTASE FAMILY PROTEIN"/>
    <property type="match status" value="1"/>
</dbReference>
<dbReference type="STRING" id="247279.NIES1031_13000"/>
<feature type="domain" description="Amine oxidase" evidence="1">
    <location>
        <begin position="18"/>
        <end position="500"/>
    </location>
</feature>
<protein>
    <submittedName>
        <fullName evidence="2">Carotene isomerase</fullName>
    </submittedName>
</protein>
<dbReference type="InterPro" id="IPR045892">
    <property type="entry name" value="CrtISO-like"/>
</dbReference>
<dbReference type="Proteomes" id="UP000185984">
    <property type="component" value="Unassembled WGS sequence"/>
</dbReference>
<dbReference type="GO" id="GO:0016116">
    <property type="term" value="P:carotenoid metabolic process"/>
    <property type="evidence" value="ECO:0007669"/>
    <property type="project" value="InterPro"/>
</dbReference>
<dbReference type="PANTHER" id="PTHR46313">
    <property type="match status" value="1"/>
</dbReference>
<evidence type="ECO:0000313" key="2">
    <source>
        <dbReference type="EMBL" id="OKH25892.1"/>
    </source>
</evidence>
<dbReference type="AlphaFoldDB" id="A0A1U7HQM8"/>
<name>A0A1U7HQM8_9CHRO</name>
<dbReference type="InterPro" id="IPR002937">
    <property type="entry name" value="Amino_oxidase"/>
</dbReference>
<dbReference type="GO" id="GO:0016491">
    <property type="term" value="F:oxidoreductase activity"/>
    <property type="evidence" value="ECO:0007669"/>
    <property type="project" value="InterPro"/>
</dbReference>
<accession>A0A1U7HQM8</accession>
<comment type="caution">
    <text evidence="2">The sequence shown here is derived from an EMBL/GenBank/DDBJ whole genome shotgun (WGS) entry which is preliminary data.</text>
</comment>
<dbReference type="GO" id="GO:0016853">
    <property type="term" value="F:isomerase activity"/>
    <property type="evidence" value="ECO:0007669"/>
    <property type="project" value="UniProtKB-KW"/>
</dbReference>
<evidence type="ECO:0000259" key="1">
    <source>
        <dbReference type="Pfam" id="PF01593"/>
    </source>
</evidence>
<dbReference type="SUPFAM" id="SSF51905">
    <property type="entry name" value="FAD/NAD(P)-binding domain"/>
    <property type="match status" value="1"/>
</dbReference>
<dbReference type="RefSeq" id="WP_073549811.1">
    <property type="nucleotide sequence ID" value="NZ_CAWMVK010000043.1"/>
</dbReference>
<dbReference type="OrthoDB" id="416321at2"/>